<keyword evidence="2" id="KW-1185">Reference proteome</keyword>
<protein>
    <submittedName>
        <fullName evidence="1">Uncharacterized protein</fullName>
    </submittedName>
</protein>
<reference evidence="1 2" key="1">
    <citation type="journal article" date="2024" name="BMC Genomics">
        <title>De novo assembly and annotation of Popillia japonica's genome with initial clues to its potential as an invasive pest.</title>
        <authorList>
            <person name="Cucini C."/>
            <person name="Boschi S."/>
            <person name="Funari R."/>
            <person name="Cardaioli E."/>
            <person name="Iannotti N."/>
            <person name="Marturano G."/>
            <person name="Paoli F."/>
            <person name="Bruttini M."/>
            <person name="Carapelli A."/>
            <person name="Frati F."/>
            <person name="Nardi F."/>
        </authorList>
    </citation>
    <scope>NUCLEOTIDE SEQUENCE [LARGE SCALE GENOMIC DNA]</scope>
    <source>
        <strain evidence="1">DMR45628</strain>
    </source>
</reference>
<dbReference type="AlphaFoldDB" id="A0AAW1LUS4"/>
<dbReference type="EMBL" id="JASPKY010000098">
    <property type="protein sequence ID" value="KAK9737579.1"/>
    <property type="molecule type" value="Genomic_DNA"/>
</dbReference>
<sequence>MNQTEEEDLLYEKRQIKRPLRFESNTSDEDLDNFPRPPKIEANILNFTVSNIKNEIPCISTGNWVGDICTTSLNQPGEKFIPFTFAFNIVILIKCKL</sequence>
<evidence type="ECO:0000313" key="1">
    <source>
        <dbReference type="EMBL" id="KAK9737579.1"/>
    </source>
</evidence>
<proteinExistence type="predicted"/>
<name>A0AAW1LUS4_POPJA</name>
<gene>
    <name evidence="1" type="ORF">QE152_g10611</name>
</gene>
<organism evidence="1 2">
    <name type="scientific">Popillia japonica</name>
    <name type="common">Japanese beetle</name>
    <dbReference type="NCBI Taxonomy" id="7064"/>
    <lineage>
        <taxon>Eukaryota</taxon>
        <taxon>Metazoa</taxon>
        <taxon>Ecdysozoa</taxon>
        <taxon>Arthropoda</taxon>
        <taxon>Hexapoda</taxon>
        <taxon>Insecta</taxon>
        <taxon>Pterygota</taxon>
        <taxon>Neoptera</taxon>
        <taxon>Endopterygota</taxon>
        <taxon>Coleoptera</taxon>
        <taxon>Polyphaga</taxon>
        <taxon>Scarabaeiformia</taxon>
        <taxon>Scarabaeidae</taxon>
        <taxon>Rutelinae</taxon>
        <taxon>Popillia</taxon>
    </lineage>
</organism>
<evidence type="ECO:0000313" key="2">
    <source>
        <dbReference type="Proteomes" id="UP001458880"/>
    </source>
</evidence>
<accession>A0AAW1LUS4</accession>
<dbReference type="Proteomes" id="UP001458880">
    <property type="component" value="Unassembled WGS sequence"/>
</dbReference>
<comment type="caution">
    <text evidence="1">The sequence shown here is derived from an EMBL/GenBank/DDBJ whole genome shotgun (WGS) entry which is preliminary data.</text>
</comment>